<evidence type="ECO:0000259" key="6">
    <source>
        <dbReference type="PROSITE" id="PS50893"/>
    </source>
</evidence>
<evidence type="ECO:0000313" key="7">
    <source>
        <dbReference type="EMBL" id="EYF03534.1"/>
    </source>
</evidence>
<dbReference type="InterPro" id="IPR003593">
    <property type="entry name" value="AAA+_ATPase"/>
</dbReference>
<dbReference type="GO" id="GO:0005524">
    <property type="term" value="F:ATP binding"/>
    <property type="evidence" value="ECO:0007669"/>
    <property type="project" value="UniProtKB-KW"/>
</dbReference>
<keyword evidence="3" id="KW-0547">Nucleotide-binding</keyword>
<dbReference type="RefSeq" id="WP_231511710.1">
    <property type="nucleotide sequence ID" value="NZ_ASRX01000045.1"/>
</dbReference>
<feature type="domain" description="ABC transporter" evidence="6">
    <location>
        <begin position="7"/>
        <end position="236"/>
    </location>
</feature>
<comment type="similarity">
    <text evidence="1">Belongs to the ABC transporter superfamily.</text>
</comment>
<dbReference type="GO" id="GO:0016887">
    <property type="term" value="F:ATP hydrolysis activity"/>
    <property type="evidence" value="ECO:0007669"/>
    <property type="project" value="InterPro"/>
</dbReference>
<dbReference type="EMBL" id="ASRX01000045">
    <property type="protein sequence ID" value="EYF03534.1"/>
    <property type="molecule type" value="Genomic_DNA"/>
</dbReference>
<keyword evidence="8" id="KW-1185">Reference proteome</keyword>
<dbReference type="PANTHER" id="PTHR43335">
    <property type="entry name" value="ABC TRANSPORTER, ATP-BINDING PROTEIN"/>
    <property type="match status" value="1"/>
</dbReference>
<feature type="compositionally biased region" description="Basic and acidic residues" evidence="5">
    <location>
        <begin position="332"/>
        <end position="342"/>
    </location>
</feature>
<sequence length="389" mass="42963">MTGDVMIEASALTKRYGAVRALDKVSFEVHRGEVVGFLGPNGAGKSTTMRILTCFISASSGAARVHGYDVFDEPLEVRRKLGYLPQRAPLYGEMSVWEYLSFVADMRNLDRSVFRKRMKGVVEVCGLAQSLGRDIRTLSHGYRQRVGLAQALVHDPPILILDEPTSDLDPNEKAEVIRYIKEIGKERTILLSTHNLSEVETACARAIIVSKGRVVADGNLDDVRARSGKVRYVITVHEQKLFEGGEGNRAGSRKPPSAEEVQEALRKLPGVTSVSELPTDDRAHSFQLLGALGQDIRPELFALIVQKGWLLLEMRRDSQSLEDVFKALTKGDERRDRGRPLVDEDEEGDDDAADDEETDEDGSEDGADEDDGADEEAEEGPRAKNDKKG</sequence>
<name>A0A017T2T4_9BACT</name>
<evidence type="ECO:0000256" key="3">
    <source>
        <dbReference type="ARBA" id="ARBA00022741"/>
    </source>
</evidence>
<evidence type="ECO:0000256" key="1">
    <source>
        <dbReference type="ARBA" id="ARBA00005417"/>
    </source>
</evidence>
<feature type="region of interest" description="Disordered" evidence="5">
    <location>
        <begin position="332"/>
        <end position="389"/>
    </location>
</feature>
<dbReference type="InterPro" id="IPR027417">
    <property type="entry name" value="P-loop_NTPase"/>
</dbReference>
<accession>A0A017T2T4</accession>
<dbReference type="eggNOG" id="COG1131">
    <property type="taxonomic scope" value="Bacteria"/>
</dbReference>
<dbReference type="Gene3D" id="3.40.50.300">
    <property type="entry name" value="P-loop containing nucleotide triphosphate hydrolases"/>
    <property type="match status" value="1"/>
</dbReference>
<dbReference type="CDD" id="cd03230">
    <property type="entry name" value="ABC_DR_subfamily_A"/>
    <property type="match status" value="1"/>
</dbReference>
<comment type="caution">
    <text evidence="7">The sequence shown here is derived from an EMBL/GenBank/DDBJ whole genome shotgun (WGS) entry which is preliminary data.</text>
</comment>
<evidence type="ECO:0000256" key="4">
    <source>
        <dbReference type="ARBA" id="ARBA00022840"/>
    </source>
</evidence>
<evidence type="ECO:0000313" key="8">
    <source>
        <dbReference type="Proteomes" id="UP000019678"/>
    </source>
</evidence>
<dbReference type="PROSITE" id="PS50893">
    <property type="entry name" value="ABC_TRANSPORTER_2"/>
    <property type="match status" value="1"/>
</dbReference>
<feature type="compositionally biased region" description="Basic and acidic residues" evidence="5">
    <location>
        <begin position="379"/>
        <end position="389"/>
    </location>
</feature>
<dbReference type="PANTHER" id="PTHR43335:SF4">
    <property type="entry name" value="ABC TRANSPORTER, ATP-BINDING PROTEIN"/>
    <property type="match status" value="1"/>
</dbReference>
<dbReference type="SMART" id="SM00382">
    <property type="entry name" value="AAA"/>
    <property type="match status" value="1"/>
</dbReference>
<dbReference type="AlphaFoldDB" id="A0A017T2T4"/>
<dbReference type="Proteomes" id="UP000019678">
    <property type="component" value="Unassembled WGS sequence"/>
</dbReference>
<dbReference type="SUPFAM" id="SSF52540">
    <property type="entry name" value="P-loop containing nucleoside triphosphate hydrolases"/>
    <property type="match status" value="1"/>
</dbReference>
<feature type="compositionally biased region" description="Acidic residues" evidence="5">
    <location>
        <begin position="343"/>
        <end position="378"/>
    </location>
</feature>
<evidence type="ECO:0000256" key="2">
    <source>
        <dbReference type="ARBA" id="ARBA00022448"/>
    </source>
</evidence>
<proteinExistence type="inferred from homology"/>
<dbReference type="STRING" id="1192034.CAP_5518"/>
<keyword evidence="2" id="KW-0813">Transport</keyword>
<evidence type="ECO:0000256" key="5">
    <source>
        <dbReference type="SAM" id="MobiDB-lite"/>
    </source>
</evidence>
<organism evidence="7 8">
    <name type="scientific">Chondromyces apiculatus DSM 436</name>
    <dbReference type="NCBI Taxonomy" id="1192034"/>
    <lineage>
        <taxon>Bacteria</taxon>
        <taxon>Pseudomonadati</taxon>
        <taxon>Myxococcota</taxon>
        <taxon>Polyangia</taxon>
        <taxon>Polyangiales</taxon>
        <taxon>Polyangiaceae</taxon>
        <taxon>Chondromyces</taxon>
    </lineage>
</organism>
<dbReference type="InterPro" id="IPR003439">
    <property type="entry name" value="ABC_transporter-like_ATP-bd"/>
</dbReference>
<gene>
    <name evidence="7" type="ORF">CAP_5518</name>
</gene>
<keyword evidence="4 7" id="KW-0067">ATP-binding</keyword>
<dbReference type="Pfam" id="PF00005">
    <property type="entry name" value="ABC_tran"/>
    <property type="match status" value="1"/>
</dbReference>
<protein>
    <submittedName>
        <fullName evidence="7">ABC transporter, ATP-binding protein</fullName>
    </submittedName>
</protein>
<reference evidence="7 8" key="1">
    <citation type="submission" date="2013-05" db="EMBL/GenBank/DDBJ databases">
        <title>Genome assembly of Chondromyces apiculatus DSM 436.</title>
        <authorList>
            <person name="Sharma G."/>
            <person name="Khatri I."/>
            <person name="Kaur C."/>
            <person name="Mayilraj S."/>
            <person name="Subramanian S."/>
        </authorList>
    </citation>
    <scope>NUCLEOTIDE SEQUENCE [LARGE SCALE GENOMIC DNA]</scope>
    <source>
        <strain evidence="7 8">DSM 436</strain>
    </source>
</reference>